<protein>
    <submittedName>
        <fullName evidence="2">Uncharacterized protein</fullName>
    </submittedName>
</protein>
<dbReference type="EMBL" id="BPFB01000001">
    <property type="protein sequence ID" value="GIU41833.1"/>
    <property type="molecule type" value="Genomic_DNA"/>
</dbReference>
<keyword evidence="3" id="KW-1185">Reference proteome</keyword>
<evidence type="ECO:0000313" key="2">
    <source>
        <dbReference type="EMBL" id="GIU41833.1"/>
    </source>
</evidence>
<dbReference type="Proteomes" id="UP000761574">
    <property type="component" value="Unassembled WGS sequence"/>
</dbReference>
<accession>A0ABQ4P323</accession>
<proteinExistence type="predicted"/>
<comment type="caution">
    <text evidence="2">The sequence shown here is derived from an EMBL/GenBank/DDBJ whole genome shotgun (WGS) entry which is preliminary data.</text>
</comment>
<gene>
    <name evidence="2" type="ORF">TUM4630_01420</name>
</gene>
<sequence length="165" mass="18310">MLVVTNYSQVPIATTNVATDSARVENHQRPPIIPAPQLARSNEERPFNPQNERAADQTHIQSKLNEKVQPKQQGGGGQQQHEGKQQQQQERPNTATISRPALFKPALARSDIRNVPLSHPTAVTKSTHRLTNEAPAFYQSVSAHIASFYQTQTLPQSEPSLSTYI</sequence>
<dbReference type="RefSeq" id="WP_119978755.1">
    <property type="nucleotide sequence ID" value="NZ_BPFB01000001.1"/>
</dbReference>
<feature type="region of interest" description="Disordered" evidence="1">
    <location>
        <begin position="21"/>
        <end position="100"/>
    </location>
</feature>
<reference evidence="2 3" key="1">
    <citation type="submission" date="2021-05" db="EMBL/GenBank/DDBJ databases">
        <title>Molecular characterization for Shewanella algae harboring chromosomal blaOXA-55-like strains isolated from clinical and environment sample.</title>
        <authorList>
            <person name="Ohama Y."/>
            <person name="Aoki K."/>
            <person name="Harada S."/>
            <person name="Moriya K."/>
            <person name="Ishii Y."/>
            <person name="Tateda K."/>
        </authorList>
    </citation>
    <scope>NUCLEOTIDE SEQUENCE [LARGE SCALE GENOMIC DNA]</scope>
    <source>
        <strain evidence="2 3">LMG 23746</strain>
    </source>
</reference>
<organism evidence="2 3">
    <name type="scientific">Shewanella algidipiscicola</name>
    <dbReference type="NCBI Taxonomy" id="614070"/>
    <lineage>
        <taxon>Bacteria</taxon>
        <taxon>Pseudomonadati</taxon>
        <taxon>Pseudomonadota</taxon>
        <taxon>Gammaproteobacteria</taxon>
        <taxon>Alteromonadales</taxon>
        <taxon>Shewanellaceae</taxon>
        <taxon>Shewanella</taxon>
    </lineage>
</organism>
<evidence type="ECO:0000256" key="1">
    <source>
        <dbReference type="SAM" id="MobiDB-lite"/>
    </source>
</evidence>
<name>A0ABQ4P323_9GAMM</name>
<evidence type="ECO:0000313" key="3">
    <source>
        <dbReference type="Proteomes" id="UP000761574"/>
    </source>
</evidence>